<feature type="chain" id="PRO_5003559988" evidence="1">
    <location>
        <begin position="26"/>
        <end position="42"/>
    </location>
</feature>
<dbReference type="AlphaFoldDB" id="H2BV09"/>
<dbReference type="EMBL" id="JH594606">
    <property type="protein sequence ID" value="EHQ03899.1"/>
    <property type="molecule type" value="Genomic_DNA"/>
</dbReference>
<keyword evidence="1" id="KW-0732">Signal</keyword>
<keyword evidence="3" id="KW-1185">Reference proteome</keyword>
<reference evidence="3" key="1">
    <citation type="journal article" date="2012" name="Stand. Genomic Sci.">
        <title>Genome sequence of the Antarctic rhodopsins-containing flavobacterium Gillisia limnaea type strain (R-8282(T)).</title>
        <authorList>
            <person name="Riedel T."/>
            <person name="Held B."/>
            <person name="Nolan M."/>
            <person name="Lucas S."/>
            <person name="Lapidus A."/>
            <person name="Tice H."/>
            <person name="Del Rio T.G."/>
            <person name="Cheng J.F."/>
            <person name="Han C."/>
            <person name="Tapia R."/>
            <person name="Goodwin L.A."/>
            <person name="Pitluck S."/>
            <person name="Liolios K."/>
            <person name="Mavromatis K."/>
            <person name="Pagani I."/>
            <person name="Ivanova N."/>
            <person name="Mikhailova N."/>
            <person name="Pati A."/>
            <person name="Chen A."/>
            <person name="Palaniappan K."/>
            <person name="Land M."/>
            <person name="Rohde M."/>
            <person name="Tindall B.J."/>
            <person name="Detter J.C."/>
            <person name="Goker M."/>
            <person name="Bristow J."/>
            <person name="Eisen J.A."/>
            <person name="Markowitz V."/>
            <person name="Hugenholtz P."/>
            <person name="Kyrpides N.C."/>
            <person name="Klenk H.P."/>
            <person name="Woyke T."/>
        </authorList>
    </citation>
    <scope>NUCLEOTIDE SEQUENCE [LARGE SCALE GENOMIC DNA]</scope>
    <source>
        <strain evidence="3">DSM 15749 / LMG 21470 / R-8282</strain>
    </source>
</reference>
<accession>H2BV09</accession>
<evidence type="ECO:0000313" key="2">
    <source>
        <dbReference type="EMBL" id="EHQ03899.1"/>
    </source>
</evidence>
<gene>
    <name evidence="2" type="ORF">Gilli_3296</name>
</gene>
<dbReference type="HOGENOM" id="CLU_3252174_0_0_10"/>
<evidence type="ECO:0000256" key="1">
    <source>
        <dbReference type="SAM" id="SignalP"/>
    </source>
</evidence>
<protein>
    <submittedName>
        <fullName evidence="2">Uncharacterized protein</fullName>
    </submittedName>
</protein>
<sequence>MMQHYFFKKKSFFFILLLLGFAMQAQQNINQYYSNKISGFNF</sequence>
<name>H2BV09_GILLR</name>
<evidence type="ECO:0000313" key="3">
    <source>
        <dbReference type="Proteomes" id="UP000003844"/>
    </source>
</evidence>
<organism evidence="2 3">
    <name type="scientific">Gillisia limnaea (strain DSM 15749 / LMG 21470 / R-8282)</name>
    <dbReference type="NCBI Taxonomy" id="865937"/>
    <lineage>
        <taxon>Bacteria</taxon>
        <taxon>Pseudomonadati</taxon>
        <taxon>Bacteroidota</taxon>
        <taxon>Flavobacteriia</taxon>
        <taxon>Flavobacteriales</taxon>
        <taxon>Flavobacteriaceae</taxon>
        <taxon>Gillisia</taxon>
    </lineage>
</organism>
<feature type="signal peptide" evidence="1">
    <location>
        <begin position="1"/>
        <end position="25"/>
    </location>
</feature>
<proteinExistence type="predicted"/>
<dbReference type="Proteomes" id="UP000003844">
    <property type="component" value="Unassembled WGS sequence"/>
</dbReference>